<dbReference type="InterPro" id="IPR032466">
    <property type="entry name" value="Metal_Hydrolase"/>
</dbReference>
<reference evidence="1 2" key="1">
    <citation type="submission" date="2020-03" db="EMBL/GenBank/DDBJ databases">
        <title>Whole genome shotgun sequence of Phytohabitans houttuyneae NBRC 108639.</title>
        <authorList>
            <person name="Komaki H."/>
            <person name="Tamura T."/>
        </authorList>
    </citation>
    <scope>NUCLEOTIDE SEQUENCE [LARGE SCALE GENOMIC DNA]</scope>
    <source>
        <strain evidence="1 2">NBRC 108639</strain>
    </source>
</reference>
<evidence type="ECO:0000313" key="1">
    <source>
        <dbReference type="EMBL" id="GFJ82969.1"/>
    </source>
</evidence>
<comment type="caution">
    <text evidence="1">The sequence shown here is derived from an EMBL/GenBank/DDBJ whole genome shotgun (WGS) entry which is preliminary data.</text>
</comment>
<name>A0A6V8KLB0_9ACTN</name>
<dbReference type="RefSeq" id="WP_345510720.1">
    <property type="nucleotide sequence ID" value="NZ_BAABGO010000004.1"/>
</dbReference>
<dbReference type="InterPro" id="IPR051781">
    <property type="entry name" value="Metallo-dep_Hydrolase"/>
</dbReference>
<organism evidence="1 2">
    <name type="scientific">Phytohabitans houttuyneae</name>
    <dbReference type="NCBI Taxonomy" id="1076126"/>
    <lineage>
        <taxon>Bacteria</taxon>
        <taxon>Bacillati</taxon>
        <taxon>Actinomycetota</taxon>
        <taxon>Actinomycetes</taxon>
        <taxon>Micromonosporales</taxon>
        <taxon>Micromonosporaceae</taxon>
    </lineage>
</organism>
<reference evidence="1 2" key="2">
    <citation type="submission" date="2020-03" db="EMBL/GenBank/DDBJ databases">
        <authorList>
            <person name="Ichikawa N."/>
            <person name="Kimura A."/>
            <person name="Kitahashi Y."/>
            <person name="Uohara A."/>
        </authorList>
    </citation>
    <scope>NUCLEOTIDE SEQUENCE [LARGE SCALE GENOMIC DNA]</scope>
    <source>
        <strain evidence="1 2">NBRC 108639</strain>
    </source>
</reference>
<dbReference type="SUPFAM" id="SSF51556">
    <property type="entry name" value="Metallo-dependent hydrolases"/>
    <property type="match status" value="1"/>
</dbReference>
<evidence type="ECO:0008006" key="3">
    <source>
        <dbReference type="Google" id="ProtNLM"/>
    </source>
</evidence>
<dbReference type="AlphaFoldDB" id="A0A6V8KLB0"/>
<dbReference type="InterPro" id="IPR011059">
    <property type="entry name" value="Metal-dep_hydrolase_composite"/>
</dbReference>
<dbReference type="GO" id="GO:0016810">
    <property type="term" value="F:hydrolase activity, acting on carbon-nitrogen (but not peptide) bonds"/>
    <property type="evidence" value="ECO:0007669"/>
    <property type="project" value="InterPro"/>
</dbReference>
<accession>A0A6V8KLB0</accession>
<dbReference type="Gene3D" id="2.30.40.10">
    <property type="entry name" value="Urease, subunit C, domain 1"/>
    <property type="match status" value="1"/>
</dbReference>
<sequence length="382" mass="42026">MDANSHAGVSRDVGDGPYDRLILRDVMVIDGTGAPAYGPADVVIDKDRISRIHLVGHPTGPRLQEAERPAHGPGGRELALAGHTVLPGLVDAHGHIGWPSIAPGAQYVYDLWLGHGITTVREPGCFVNGLDFVVSEAHRAERGQIAAPRIHPYAGFGLGRTAPFTTPDEARAWVAEAAGAGAAGLKLWGYRRDIFEATIREASTLGLGTACHLQQSYVSQAHSLDAARWGLGSVEHWYGLPEAMLDGRRVQHFPAGYNYEDEVSRFTESGRLWRQAAEPGSARWAETVDELVATGVTLDPTFNVYQGLRDAARVRTLEWHADYAAPALWDHWQPGSGGHGSFFSDWGTEQEVLWKENFRLWMAFVKEFRDGDDPRRRRAQVR</sequence>
<dbReference type="PANTHER" id="PTHR43135">
    <property type="entry name" value="ALPHA-D-RIBOSE 1-METHYLPHOSPHONATE 5-TRIPHOSPHATE DIPHOSPHATASE"/>
    <property type="match status" value="1"/>
</dbReference>
<gene>
    <name evidence="1" type="ORF">Phou_071490</name>
</gene>
<proteinExistence type="predicted"/>
<protein>
    <recommendedName>
        <fullName evidence="3">Amidohydrolase</fullName>
    </recommendedName>
</protein>
<dbReference type="PANTHER" id="PTHR43135:SF3">
    <property type="entry name" value="ALPHA-D-RIBOSE 1-METHYLPHOSPHONATE 5-TRIPHOSPHATE DIPHOSPHATASE"/>
    <property type="match status" value="1"/>
</dbReference>
<dbReference type="Gene3D" id="3.20.20.140">
    <property type="entry name" value="Metal-dependent hydrolases"/>
    <property type="match status" value="1"/>
</dbReference>
<dbReference type="Proteomes" id="UP000482800">
    <property type="component" value="Unassembled WGS sequence"/>
</dbReference>
<evidence type="ECO:0000313" key="2">
    <source>
        <dbReference type="Proteomes" id="UP000482800"/>
    </source>
</evidence>
<dbReference type="EMBL" id="BLPF01000002">
    <property type="protein sequence ID" value="GFJ82969.1"/>
    <property type="molecule type" value="Genomic_DNA"/>
</dbReference>
<keyword evidence="2" id="KW-1185">Reference proteome</keyword>